<dbReference type="Proteomes" id="UP000000702">
    <property type="component" value="Unassembled WGS sequence"/>
</dbReference>
<gene>
    <name evidence="2" type="ORF">TCIL3000_0_20350</name>
</gene>
<organism evidence="2 3">
    <name type="scientific">Trypanosoma congolense (strain IL3000)</name>
    <dbReference type="NCBI Taxonomy" id="1068625"/>
    <lineage>
        <taxon>Eukaryota</taxon>
        <taxon>Discoba</taxon>
        <taxon>Euglenozoa</taxon>
        <taxon>Kinetoplastea</taxon>
        <taxon>Metakinetoplastina</taxon>
        <taxon>Trypanosomatida</taxon>
        <taxon>Trypanosomatidae</taxon>
        <taxon>Trypanosoma</taxon>
        <taxon>Nannomonas</taxon>
    </lineage>
</organism>
<protein>
    <submittedName>
        <fullName evidence="2">Uncharacterized protein</fullName>
    </submittedName>
</protein>
<reference evidence="3" key="1">
    <citation type="submission" date="2011-07" db="EMBL/GenBank/DDBJ databases">
        <title>Divergent evolution of antigenic variation in African trypanosomes.</title>
        <authorList>
            <person name="Jackson A.P."/>
            <person name="Berry A."/>
            <person name="Allison H.C."/>
            <person name="Burton P."/>
            <person name="Anderson J."/>
            <person name="Aslett M."/>
            <person name="Brown R."/>
            <person name="Corton N."/>
            <person name="Harris D."/>
            <person name="Hauser H."/>
            <person name="Gamble J."/>
            <person name="Gilderthorp R."/>
            <person name="McQuillan J."/>
            <person name="Quail M.A."/>
            <person name="Sanders M."/>
            <person name="Van Tonder A."/>
            <person name="Ginger M.L."/>
            <person name="Donelson J.E."/>
            <person name="Field M.C."/>
            <person name="Barry J.D."/>
            <person name="Berriman M."/>
            <person name="Hertz-Fowler C."/>
        </authorList>
    </citation>
    <scope>NUCLEOTIDE SEQUENCE [LARGE SCALE GENOMIC DNA]</scope>
    <source>
        <strain evidence="3">IL3000</strain>
    </source>
</reference>
<proteinExistence type="predicted"/>
<dbReference type="EMBL" id="CAEQ01002624">
    <property type="protein sequence ID" value="CCD17198.1"/>
    <property type="molecule type" value="Genomic_DNA"/>
</dbReference>
<evidence type="ECO:0000313" key="3">
    <source>
        <dbReference type="Proteomes" id="UP000000702"/>
    </source>
</evidence>
<comment type="caution">
    <text evidence="2">The sequence shown here is derived from an EMBL/GenBank/DDBJ whole genome shotgun (WGS) entry which is preliminary data.</text>
</comment>
<reference evidence="2 3" key="2">
    <citation type="journal article" date="2012" name="Proc. Natl. Acad. Sci. U.S.A.">
        <title>Antigenic diversity is generated by distinct evolutionary mechanisms in African trypanosome species.</title>
        <authorList>
            <person name="Jackson A.P."/>
            <person name="Berry A."/>
            <person name="Aslett M."/>
            <person name="Allison H.C."/>
            <person name="Burton P."/>
            <person name="Vavrova-Anderson J."/>
            <person name="Brown R."/>
            <person name="Browne H."/>
            <person name="Corton N."/>
            <person name="Hauser H."/>
            <person name="Gamble J."/>
            <person name="Gilderthorp R."/>
            <person name="Marcello L."/>
            <person name="McQuillan J."/>
            <person name="Otto T.D."/>
            <person name="Quail M.A."/>
            <person name="Sanders M.J."/>
            <person name="van Tonder A."/>
            <person name="Ginger M.L."/>
            <person name="Field M.C."/>
            <person name="Barry J.D."/>
            <person name="Hertz-Fowler C."/>
            <person name="Berriman M."/>
        </authorList>
    </citation>
    <scope>NUCLEOTIDE SEQUENCE [LARGE SCALE GENOMIC DNA]</scope>
    <source>
        <strain evidence="2 3">IL3000</strain>
    </source>
</reference>
<feature type="transmembrane region" description="Helical" evidence="1">
    <location>
        <begin position="62"/>
        <end position="86"/>
    </location>
</feature>
<keyword evidence="3" id="KW-1185">Reference proteome</keyword>
<name>F9WIQ0_TRYCI</name>
<accession>F9WIQ0</accession>
<feature type="transmembrane region" description="Helical" evidence="1">
    <location>
        <begin position="92"/>
        <end position="115"/>
    </location>
</feature>
<keyword evidence="1" id="KW-1133">Transmembrane helix</keyword>
<sequence>MLDISFIFAASLSFPEDIAKRLQNEFYWFFVVKRLLFYHGVQGLDTVLLLLRPLADMIIASFFFLLLCRFPFSFVCRYIFLVFFLFVRRHMLLFLSLLVECNIFLCFSFSIYGVARYNVRRLSPHCSTNYGCYCFFSSYAL</sequence>
<evidence type="ECO:0000256" key="1">
    <source>
        <dbReference type="SAM" id="Phobius"/>
    </source>
</evidence>
<keyword evidence="1" id="KW-0472">Membrane</keyword>
<keyword evidence="1" id="KW-0812">Transmembrane</keyword>
<dbReference type="AlphaFoldDB" id="F9WIQ0"/>
<evidence type="ECO:0000313" key="2">
    <source>
        <dbReference type="EMBL" id="CCD17198.1"/>
    </source>
</evidence>